<dbReference type="AlphaFoldDB" id="A0A828Y2F3"/>
<sequence>MKRARKEIRFANRISLFNRMLQYTLSLILFLVSLFFSLALSPEKIYLNSDILYLPTLVLDVFRDGGNFFSWSFTPSPYFFPDLPIISILLLIFENAQKALVAFAFIQTVLFLVLMERFWIFAEEETKQKPLNLKETKRIKSWVLVLVSFILLMTKNFPALYILFLPSIHSSAFLTSLYAWPTIHKTFQKYKVWILYIWIVLTIASDQILIVELIIPGILAGFLQPRFSSTTQTRVDSKWKRFLPESSKILFISGITGLILHRILKSFLFIEKPGRIPIQDSITQAIKDVTLFLTRAQTWILSGFQENVPIAAILILILIISLIVGFIKIRKTKTNSFLFFFLAILFFSPILTGSYIDEYSMRYATPSLILAPFFLAFLAGFPKRVLPLLIFIIFLCIIGQKKITNIENAFFKLFRTIPQEASCMDEITRKTSISLVISDFWTAKKIRIFSKEKIQSVHVSYGTLEGSHTISNREWYFKDSPGIIAVFTEGLGENRILEIYGTPFYITKCGERKLYLYKDRQKIKEALRRPFLENKIEKRL</sequence>
<evidence type="ECO:0000313" key="3">
    <source>
        <dbReference type="Proteomes" id="UP000006339"/>
    </source>
</evidence>
<organism evidence="2 3">
    <name type="scientific">Leptospira kirschneri str. 200802841</name>
    <dbReference type="NCBI Taxonomy" id="1193047"/>
    <lineage>
        <taxon>Bacteria</taxon>
        <taxon>Pseudomonadati</taxon>
        <taxon>Spirochaetota</taxon>
        <taxon>Spirochaetia</taxon>
        <taxon>Leptospirales</taxon>
        <taxon>Leptospiraceae</taxon>
        <taxon>Leptospira</taxon>
    </lineage>
</organism>
<keyword evidence="1" id="KW-0472">Membrane</keyword>
<feature type="transmembrane region" description="Helical" evidence="1">
    <location>
        <begin position="193"/>
        <end position="222"/>
    </location>
</feature>
<keyword evidence="1" id="KW-0812">Transmembrane</keyword>
<protein>
    <submittedName>
        <fullName evidence="2">Membrane protein</fullName>
    </submittedName>
</protein>
<feature type="transmembrane region" description="Helical" evidence="1">
    <location>
        <begin position="139"/>
        <end position="154"/>
    </location>
</feature>
<feature type="transmembrane region" description="Helical" evidence="1">
    <location>
        <begin position="242"/>
        <end position="264"/>
    </location>
</feature>
<proteinExistence type="predicted"/>
<name>A0A828Y2F3_9LEPT</name>
<reference evidence="2" key="1">
    <citation type="submission" date="2012-10" db="EMBL/GenBank/DDBJ databases">
        <authorList>
            <person name="Harkins D.M."/>
            <person name="Durkin A.S."/>
            <person name="Brinkac L.M."/>
            <person name="Selengut J.D."/>
            <person name="Sanka R."/>
            <person name="DePew J."/>
            <person name="Purushe J."/>
            <person name="Picardeau M."/>
            <person name="Werts C."/>
            <person name="Goarant C."/>
            <person name="Vinetz J.M."/>
            <person name="Sutton G.G."/>
            <person name="Nelson W.C."/>
            <person name="Fouts D.E."/>
        </authorList>
    </citation>
    <scope>NUCLEOTIDE SEQUENCE [LARGE SCALE GENOMIC DNA]</scope>
    <source>
        <strain evidence="2">200802841</strain>
    </source>
</reference>
<comment type="caution">
    <text evidence="2">The sequence shown here is derived from an EMBL/GenBank/DDBJ whole genome shotgun (WGS) entry which is preliminary data.</text>
</comment>
<feature type="transmembrane region" description="Helical" evidence="1">
    <location>
        <begin position="21"/>
        <end position="40"/>
    </location>
</feature>
<feature type="transmembrane region" description="Helical" evidence="1">
    <location>
        <begin position="308"/>
        <end position="329"/>
    </location>
</feature>
<keyword evidence="1" id="KW-1133">Transmembrane helix</keyword>
<feature type="transmembrane region" description="Helical" evidence="1">
    <location>
        <begin position="100"/>
        <end position="119"/>
    </location>
</feature>
<dbReference type="Proteomes" id="UP000006339">
    <property type="component" value="Unassembled WGS sequence"/>
</dbReference>
<dbReference type="EMBL" id="AKWH02000004">
    <property type="protein sequence ID" value="EKO53725.1"/>
    <property type="molecule type" value="Genomic_DNA"/>
</dbReference>
<gene>
    <name evidence="2" type="ORF">LEP1GSC131_3076</name>
</gene>
<evidence type="ECO:0000256" key="1">
    <source>
        <dbReference type="SAM" id="Phobius"/>
    </source>
</evidence>
<keyword evidence="3" id="KW-1185">Reference proteome</keyword>
<feature type="transmembrane region" description="Helical" evidence="1">
    <location>
        <begin position="368"/>
        <end position="398"/>
    </location>
</feature>
<accession>A0A828Y2F3</accession>
<feature type="transmembrane region" description="Helical" evidence="1">
    <location>
        <begin position="336"/>
        <end position="356"/>
    </location>
</feature>
<evidence type="ECO:0000313" key="2">
    <source>
        <dbReference type="EMBL" id="EKO53725.1"/>
    </source>
</evidence>